<reference evidence="3 5" key="1">
    <citation type="submission" date="2013-04" db="EMBL/GenBank/DDBJ databases">
        <title>The Genome Sequence of Bacteroides massiliensis dnLKV3.</title>
        <authorList>
            <consortium name="The Broad Institute Genomics Platform"/>
            <consortium name="The Broad Institute Genome Sequencing Center for Infectious Disease"/>
            <person name="Earl A."/>
            <person name="Xavier R."/>
            <person name="Kuhn K."/>
            <person name="Stappenbeck T."/>
            <person name="Walker B."/>
            <person name="Young S."/>
            <person name="Zeng Q."/>
            <person name="Gargeya S."/>
            <person name="Fitzgerald M."/>
            <person name="Haas B."/>
            <person name="Abouelleil A."/>
            <person name="Allen A.W."/>
            <person name="Alvarado L."/>
            <person name="Arachchi H.M."/>
            <person name="Berlin A.M."/>
            <person name="Chapman S.B."/>
            <person name="Gainer-Dewar J."/>
            <person name="Goldberg J."/>
            <person name="Griggs A."/>
            <person name="Gujja S."/>
            <person name="Hansen M."/>
            <person name="Howarth C."/>
            <person name="Imamovic A."/>
            <person name="Ireland A."/>
            <person name="Larimer J."/>
            <person name="McCowan C."/>
            <person name="Murphy C."/>
            <person name="Pearson M."/>
            <person name="Poon T.W."/>
            <person name="Priest M."/>
            <person name="Roberts A."/>
            <person name="Saif S."/>
            <person name="Shea T."/>
            <person name="Sisk P."/>
            <person name="Sykes S."/>
            <person name="Wortman J."/>
            <person name="Nusbaum C."/>
            <person name="Birren B."/>
        </authorList>
    </citation>
    <scope>NUCLEOTIDE SEQUENCE [LARGE SCALE GENOMIC DNA]</scope>
    <source>
        <strain evidence="5">dnLKV3</strain>
        <strain evidence="3">DnLKV3</strain>
    </source>
</reference>
<proteinExistence type="predicted"/>
<feature type="repeat" description="TPR" evidence="1">
    <location>
        <begin position="397"/>
        <end position="430"/>
    </location>
</feature>
<dbReference type="PATRIC" id="fig|1235788.3.peg.2079"/>
<dbReference type="RefSeq" id="WP_016276419.1">
    <property type="nucleotide sequence ID" value="NZ_CAJUNV010000016.1"/>
</dbReference>
<organism evidence="3 5">
    <name type="scientific">Phocaeicola sartorii</name>
    <dbReference type="NCBI Taxonomy" id="671267"/>
    <lineage>
        <taxon>Bacteria</taxon>
        <taxon>Pseudomonadati</taxon>
        <taxon>Bacteroidota</taxon>
        <taxon>Bacteroidia</taxon>
        <taxon>Bacteroidales</taxon>
        <taxon>Bacteroidaceae</taxon>
        <taxon>Phocaeicola</taxon>
    </lineage>
</organism>
<evidence type="ECO:0000313" key="3">
    <source>
        <dbReference type="EMBL" id="EOS12219.1"/>
    </source>
</evidence>
<comment type="caution">
    <text evidence="3">The sequence shown here is derived from an EMBL/GenBank/DDBJ whole genome shotgun (WGS) entry which is preliminary data.</text>
</comment>
<dbReference type="STRING" id="1235788.C802_02032"/>
<dbReference type="HOGENOM" id="CLU_044685_0_0_10"/>
<evidence type="ECO:0000313" key="5">
    <source>
        <dbReference type="Proteomes" id="UP000014200"/>
    </source>
</evidence>
<dbReference type="InterPro" id="IPR019734">
    <property type="entry name" value="TPR_rpt"/>
</dbReference>
<dbReference type="Pfam" id="PF13181">
    <property type="entry name" value="TPR_8"/>
    <property type="match status" value="1"/>
</dbReference>
<dbReference type="PROSITE" id="PS50005">
    <property type="entry name" value="TPR"/>
    <property type="match status" value="2"/>
</dbReference>
<keyword evidence="5" id="KW-1185">Reference proteome</keyword>
<dbReference type="EMBL" id="ASSP01000014">
    <property type="protein sequence ID" value="EOS12219.1"/>
    <property type="molecule type" value="Genomic_DNA"/>
</dbReference>
<evidence type="ECO:0000256" key="2">
    <source>
        <dbReference type="SAM" id="Coils"/>
    </source>
</evidence>
<dbReference type="GeneID" id="82152779"/>
<dbReference type="Gene3D" id="1.25.40.10">
    <property type="entry name" value="Tetratricopeptide repeat domain"/>
    <property type="match status" value="3"/>
</dbReference>
<evidence type="ECO:0000313" key="4">
    <source>
        <dbReference type="EMBL" id="TGY68116.1"/>
    </source>
</evidence>
<feature type="repeat" description="TPR" evidence="1">
    <location>
        <begin position="209"/>
        <end position="242"/>
    </location>
</feature>
<protein>
    <submittedName>
        <fullName evidence="4">Tetratricopeptide repeat protein</fullName>
    </submittedName>
</protein>
<keyword evidence="1" id="KW-0802">TPR repeat</keyword>
<accession>R9IFT7</accession>
<dbReference type="InterPro" id="IPR011990">
    <property type="entry name" value="TPR-like_helical_dom_sf"/>
</dbReference>
<sequence length="504" mass="59108">MNYDMSSFFEDPEFKEALARYEGMVENHTPAYFEADELIDIAEYYTLTGRHKDADQAIELTLRLHPENTDALIFRIRSLMLQGRKEEAQTVAQLISNSTDRECRFLQAEMLISENRIEEADEIFKQVAIDEDYDLDTLLDILLEYIRAHQETYTEQWIDCLHAHFDMQTLPKTNQRLLDILCDYYSMSRRPDLAIPYLHMALDKHPYSIRYWNMLGRCHLRQDQYEETHEAFDFSLAIDDENEETLTLKGMAYQQAMQLEKACECYIRLANVSENKTRAYLALAQLYIEMREHASAISYIEKLINQKSGLSKYERAELHSDTALCHAYLGHTEEGYKQIEQALKMEENDPDMHIVAGRFFVIVAQKSEDSEEKEKNLRNAEEQFAHALELTPKEEQSDALFRIGSVYFDEHNYEYANQYFEQINKEFPEDANDTYLLLAYGYYQLQKSVPFMHYLAKINKEVPDVYATMGTDDSELTTDDCFNEALRAIKEDISKGNINLNKYL</sequence>
<dbReference type="PANTHER" id="PTHR12558">
    <property type="entry name" value="CELL DIVISION CYCLE 16,23,27"/>
    <property type="match status" value="1"/>
</dbReference>
<dbReference type="OrthoDB" id="9803982at2"/>
<dbReference type="PANTHER" id="PTHR12558:SF13">
    <property type="entry name" value="CELL DIVISION CYCLE PROTEIN 27 HOMOLOG"/>
    <property type="match status" value="1"/>
</dbReference>
<reference evidence="4 6" key="2">
    <citation type="submission" date="2019-04" db="EMBL/GenBank/DDBJ databases">
        <title>Microbes associate with the intestines of laboratory mice.</title>
        <authorList>
            <person name="Navarre W."/>
            <person name="Wong E."/>
            <person name="Huang K."/>
            <person name="Tropini C."/>
            <person name="Ng K."/>
            <person name="Yu B."/>
        </authorList>
    </citation>
    <scope>NUCLEOTIDE SEQUENCE [LARGE SCALE GENOMIC DNA]</scope>
    <source>
        <strain evidence="4 6">NM22_B1</strain>
    </source>
</reference>
<dbReference type="EMBL" id="SRYJ01000046">
    <property type="protein sequence ID" value="TGY68116.1"/>
    <property type="molecule type" value="Genomic_DNA"/>
</dbReference>
<dbReference type="Proteomes" id="UP000310760">
    <property type="component" value="Unassembled WGS sequence"/>
</dbReference>
<name>R9IFT7_9BACT</name>
<dbReference type="SUPFAM" id="SSF48452">
    <property type="entry name" value="TPR-like"/>
    <property type="match status" value="3"/>
</dbReference>
<dbReference type="Pfam" id="PF13174">
    <property type="entry name" value="TPR_6"/>
    <property type="match status" value="1"/>
</dbReference>
<evidence type="ECO:0000256" key="1">
    <source>
        <dbReference type="PROSITE-ProRule" id="PRU00339"/>
    </source>
</evidence>
<gene>
    <name evidence="3" type="ORF">C802_02032</name>
    <name evidence="4" type="ORF">E5339_17690</name>
</gene>
<dbReference type="AlphaFoldDB" id="R9IFT7"/>
<dbReference type="SMART" id="SM00028">
    <property type="entry name" value="TPR"/>
    <property type="match status" value="6"/>
</dbReference>
<dbReference type="Proteomes" id="UP000014200">
    <property type="component" value="Unassembled WGS sequence"/>
</dbReference>
<keyword evidence="2" id="KW-0175">Coiled coil</keyword>
<evidence type="ECO:0000313" key="6">
    <source>
        <dbReference type="Proteomes" id="UP000310760"/>
    </source>
</evidence>
<feature type="coiled-coil region" evidence="2">
    <location>
        <begin position="363"/>
        <end position="390"/>
    </location>
</feature>